<feature type="domain" description="Peripheral subunit-binding (PSBD)" evidence="8">
    <location>
        <begin position="142"/>
        <end position="179"/>
    </location>
</feature>
<dbReference type="InterPro" id="IPR000089">
    <property type="entry name" value="Biotin_lipoyl"/>
</dbReference>
<evidence type="ECO:0000313" key="10">
    <source>
        <dbReference type="Proteomes" id="UP001501319"/>
    </source>
</evidence>
<keyword evidence="10" id="KW-1185">Reference proteome</keyword>
<dbReference type="Gene3D" id="4.10.320.10">
    <property type="entry name" value="E3-binding domain"/>
    <property type="match status" value="1"/>
</dbReference>
<comment type="cofactor">
    <cofactor evidence="1 6">
        <name>(R)-lipoate</name>
        <dbReference type="ChEBI" id="CHEBI:83088"/>
    </cofactor>
</comment>
<dbReference type="InterPro" id="IPR050743">
    <property type="entry name" value="2-oxoacid_DH_E2_comp"/>
</dbReference>
<dbReference type="PROSITE" id="PS50968">
    <property type="entry name" value="BIOTINYL_LIPOYL"/>
    <property type="match status" value="1"/>
</dbReference>
<dbReference type="Pfam" id="PF00198">
    <property type="entry name" value="2-oxoacid_dh"/>
    <property type="match status" value="1"/>
</dbReference>
<dbReference type="InterPro" id="IPR001078">
    <property type="entry name" value="2-oxoacid_DH_actylTfrase"/>
</dbReference>
<dbReference type="Gene3D" id="3.30.559.10">
    <property type="entry name" value="Chloramphenicol acetyltransferase-like domain"/>
    <property type="match status" value="1"/>
</dbReference>
<evidence type="ECO:0000256" key="5">
    <source>
        <dbReference type="ARBA" id="ARBA00023315"/>
    </source>
</evidence>
<dbReference type="SUPFAM" id="SSF47005">
    <property type="entry name" value="Peripheral subunit-binding domain of 2-oxo acid dehydrogenase complex"/>
    <property type="match status" value="1"/>
</dbReference>
<dbReference type="CDD" id="cd06849">
    <property type="entry name" value="lipoyl_domain"/>
    <property type="match status" value="1"/>
</dbReference>
<dbReference type="Pfam" id="PF00364">
    <property type="entry name" value="Biotin_lipoyl"/>
    <property type="match status" value="1"/>
</dbReference>
<proteinExistence type="inferred from homology"/>
<reference evidence="9 10" key="1">
    <citation type="journal article" date="2019" name="Int. J. Syst. Evol. Microbiol.">
        <title>The Global Catalogue of Microorganisms (GCM) 10K type strain sequencing project: providing services to taxonomists for standard genome sequencing and annotation.</title>
        <authorList>
            <consortium name="The Broad Institute Genomics Platform"/>
            <consortium name="The Broad Institute Genome Sequencing Center for Infectious Disease"/>
            <person name="Wu L."/>
            <person name="Ma J."/>
        </authorList>
    </citation>
    <scope>NUCLEOTIDE SEQUENCE [LARGE SCALE GENOMIC DNA]</scope>
    <source>
        <strain evidence="9 10">JCM 14306</strain>
    </source>
</reference>
<dbReference type="SUPFAM" id="SSF51230">
    <property type="entry name" value="Single hybrid motif"/>
    <property type="match status" value="1"/>
</dbReference>
<dbReference type="InterPro" id="IPR036625">
    <property type="entry name" value="E3-bd_dom_sf"/>
</dbReference>
<comment type="similarity">
    <text evidence="2 6">Belongs to the 2-oxoacid dehydrogenase family.</text>
</comment>
<keyword evidence="5 6" id="KW-0012">Acyltransferase</keyword>
<gene>
    <name evidence="9" type="ORF">GCM10009744_26040</name>
</gene>
<dbReference type="Gene3D" id="2.40.50.100">
    <property type="match status" value="1"/>
</dbReference>
<evidence type="ECO:0000256" key="6">
    <source>
        <dbReference type="RuleBase" id="RU003423"/>
    </source>
</evidence>
<dbReference type="PROSITE" id="PS00189">
    <property type="entry name" value="LIPOYL"/>
    <property type="match status" value="1"/>
</dbReference>
<evidence type="ECO:0000256" key="4">
    <source>
        <dbReference type="ARBA" id="ARBA00022823"/>
    </source>
</evidence>
<evidence type="ECO:0000256" key="1">
    <source>
        <dbReference type="ARBA" id="ARBA00001938"/>
    </source>
</evidence>
<dbReference type="PROSITE" id="PS51826">
    <property type="entry name" value="PSBD"/>
    <property type="match status" value="1"/>
</dbReference>
<evidence type="ECO:0000256" key="3">
    <source>
        <dbReference type="ARBA" id="ARBA00022679"/>
    </source>
</evidence>
<protein>
    <recommendedName>
        <fullName evidence="6">Dihydrolipoamide acetyltransferase component of pyruvate dehydrogenase complex</fullName>
        <ecNumber evidence="6">2.3.1.-</ecNumber>
    </recommendedName>
</protein>
<evidence type="ECO:0000313" key="9">
    <source>
        <dbReference type="EMBL" id="GAA1635876.1"/>
    </source>
</evidence>
<dbReference type="PANTHER" id="PTHR43178:SF5">
    <property type="entry name" value="LIPOAMIDE ACYLTRANSFERASE COMPONENT OF BRANCHED-CHAIN ALPHA-KETO ACID DEHYDROGENASE COMPLEX, MITOCHONDRIAL"/>
    <property type="match status" value="1"/>
</dbReference>
<evidence type="ECO:0000256" key="2">
    <source>
        <dbReference type="ARBA" id="ARBA00007317"/>
    </source>
</evidence>
<dbReference type="SUPFAM" id="SSF52777">
    <property type="entry name" value="CoA-dependent acyltransferases"/>
    <property type="match status" value="1"/>
</dbReference>
<dbReference type="Proteomes" id="UP001501319">
    <property type="component" value="Unassembled WGS sequence"/>
</dbReference>
<evidence type="ECO:0000259" key="7">
    <source>
        <dbReference type="PROSITE" id="PS50968"/>
    </source>
</evidence>
<dbReference type="EC" id="2.3.1.-" evidence="6"/>
<feature type="domain" description="Lipoyl-binding" evidence="7">
    <location>
        <begin position="3"/>
        <end position="78"/>
    </location>
</feature>
<name>A0ABN2F8V9_9ACTN</name>
<evidence type="ECO:0000259" key="8">
    <source>
        <dbReference type="PROSITE" id="PS51826"/>
    </source>
</evidence>
<keyword evidence="3 6" id="KW-0808">Transferase</keyword>
<dbReference type="RefSeq" id="WP_344111431.1">
    <property type="nucleotide sequence ID" value="NZ_BAAANE010000004.1"/>
</dbReference>
<dbReference type="InterPro" id="IPR023213">
    <property type="entry name" value="CAT-like_dom_sf"/>
</dbReference>
<dbReference type="InterPro" id="IPR011053">
    <property type="entry name" value="Single_hybrid_motif"/>
</dbReference>
<dbReference type="EMBL" id="BAAANE010000004">
    <property type="protein sequence ID" value="GAA1635876.1"/>
    <property type="molecule type" value="Genomic_DNA"/>
</dbReference>
<dbReference type="PANTHER" id="PTHR43178">
    <property type="entry name" value="DIHYDROLIPOAMIDE ACETYLTRANSFERASE COMPONENT OF PYRUVATE DEHYDROGENASE COMPLEX"/>
    <property type="match status" value="1"/>
</dbReference>
<keyword evidence="4 6" id="KW-0450">Lipoyl</keyword>
<sequence length="513" mass="52771">MTTQTFLLPDLGEGLTEAEIVRWLVAVGDVVAVDAPVAEVETAKSIVEVPSPYAGVVAELHGVEGGTVDVGKPLITIAAEPVPAAETYRQEEKAGSGNVLIGYGTPQAGGVARRRRSRGVNGSVGLAETVVAEPVRPAVPLVISPLVRRLARDAKVDLHALTGSGAGGVITRRDVEAAITLNEPASATAPAEAAPSTAPAHAEAAIAPAQAVPVTGPAQAVPVAGRAEAVPATAPARAEPATGRAEAVPATRRTEAAVDALAAGAAVVAASGGAAGADLRTGLGELRRIPMSGFRKAVAATLSRSRAEIPEATTWVDVDATELMELRESLRTATDPGPGLLALMARFVVAGLQKYPELNGFVDTEHEELVQYDGINLGLAAQTERGLVVPAVAGAHAMTTRGLDAEIRRLTASARDGRLTARELSCGTFTLNNYGSFGVDGSAAIINHPQVAILGVGRIIDRPWVVNGEITVRKLTQLSLVFDHRVCDGGLAAAFLRFVADAFEHPTSAFADL</sequence>
<accession>A0ABN2F8V9</accession>
<organism evidence="9 10">
    <name type="scientific">Kribbella alba</name>
    <dbReference type="NCBI Taxonomy" id="190197"/>
    <lineage>
        <taxon>Bacteria</taxon>
        <taxon>Bacillati</taxon>
        <taxon>Actinomycetota</taxon>
        <taxon>Actinomycetes</taxon>
        <taxon>Propionibacteriales</taxon>
        <taxon>Kribbellaceae</taxon>
        <taxon>Kribbella</taxon>
    </lineage>
</organism>
<comment type="caution">
    <text evidence="9">The sequence shown here is derived from an EMBL/GenBank/DDBJ whole genome shotgun (WGS) entry which is preliminary data.</text>
</comment>
<dbReference type="InterPro" id="IPR004167">
    <property type="entry name" value="PSBD"/>
</dbReference>
<dbReference type="Pfam" id="PF02817">
    <property type="entry name" value="E3_binding"/>
    <property type="match status" value="1"/>
</dbReference>
<dbReference type="InterPro" id="IPR003016">
    <property type="entry name" value="2-oxoA_DH_lipoyl-BS"/>
</dbReference>